<accession>A0A562VBW5</accession>
<keyword evidence="2" id="KW-1185">Reference proteome</keyword>
<reference evidence="1 2" key="1">
    <citation type="journal article" date="2013" name="Stand. Genomic Sci.">
        <title>Genomic Encyclopedia of Type Strains, Phase I: The one thousand microbial genomes (KMG-I) project.</title>
        <authorList>
            <person name="Kyrpides N.C."/>
            <person name="Woyke T."/>
            <person name="Eisen J.A."/>
            <person name="Garrity G."/>
            <person name="Lilburn T.G."/>
            <person name="Beck B.J."/>
            <person name="Whitman W.B."/>
            <person name="Hugenholtz P."/>
            <person name="Klenk H.P."/>
        </authorList>
    </citation>
    <scope>NUCLEOTIDE SEQUENCE [LARGE SCALE GENOMIC DNA]</scope>
    <source>
        <strain evidence="1 2">DSM 45044</strain>
    </source>
</reference>
<sequence length="147" mass="15483">MTDVTGPADVAPDDAHRIVRVGSGGPWEDLYGYARAVAAGPWVVTSGCTATVDGRVLHVGDPAEQAKEAFRIALDGLVQAGGSLSDVIRTRMYVIDPGHADAVGRAHGELFGLVRPAATLVVVARLLHPDQLVEVELEAYLPPGRRP</sequence>
<dbReference type="InterPro" id="IPR035959">
    <property type="entry name" value="RutC-like_sf"/>
</dbReference>
<dbReference type="SUPFAM" id="SSF55298">
    <property type="entry name" value="YjgF-like"/>
    <property type="match status" value="1"/>
</dbReference>
<proteinExistence type="predicted"/>
<dbReference type="CDD" id="cd06154">
    <property type="entry name" value="YjgF_YER057c_UK114_like_6"/>
    <property type="match status" value="1"/>
</dbReference>
<dbReference type="EMBL" id="VLLL01000005">
    <property type="protein sequence ID" value="TWJ15301.1"/>
    <property type="molecule type" value="Genomic_DNA"/>
</dbReference>
<dbReference type="InterPro" id="IPR006175">
    <property type="entry name" value="YjgF/YER057c/UK114"/>
</dbReference>
<evidence type="ECO:0000313" key="1">
    <source>
        <dbReference type="EMBL" id="TWJ15301.1"/>
    </source>
</evidence>
<protein>
    <submittedName>
        <fullName evidence="1">Enamine deaminase RidA (YjgF/YER057c/UK114 family)</fullName>
    </submittedName>
</protein>
<dbReference type="Pfam" id="PF01042">
    <property type="entry name" value="Ribonuc_L-PSP"/>
    <property type="match status" value="1"/>
</dbReference>
<dbReference type="PANTHER" id="PTHR43857:SF1">
    <property type="entry name" value="YJGH FAMILY PROTEIN"/>
    <property type="match status" value="1"/>
</dbReference>
<gene>
    <name evidence="1" type="ORF">LX16_1001</name>
</gene>
<dbReference type="Gene3D" id="3.30.1330.40">
    <property type="entry name" value="RutC-like"/>
    <property type="match status" value="1"/>
</dbReference>
<dbReference type="PANTHER" id="PTHR43857">
    <property type="entry name" value="BLR7761 PROTEIN"/>
    <property type="match status" value="1"/>
</dbReference>
<dbReference type="AlphaFoldDB" id="A0A562VBW5"/>
<dbReference type="RefSeq" id="WP_244615682.1">
    <property type="nucleotide sequence ID" value="NZ_BAABIJ010000001.1"/>
</dbReference>
<evidence type="ECO:0000313" key="2">
    <source>
        <dbReference type="Proteomes" id="UP000321617"/>
    </source>
</evidence>
<dbReference type="Proteomes" id="UP000321617">
    <property type="component" value="Unassembled WGS sequence"/>
</dbReference>
<name>A0A562VBW5_9ACTN</name>
<comment type="caution">
    <text evidence="1">The sequence shown here is derived from an EMBL/GenBank/DDBJ whole genome shotgun (WGS) entry which is preliminary data.</text>
</comment>
<organism evidence="1 2">
    <name type="scientific">Stackebrandtia albiflava</name>
    <dbReference type="NCBI Taxonomy" id="406432"/>
    <lineage>
        <taxon>Bacteria</taxon>
        <taxon>Bacillati</taxon>
        <taxon>Actinomycetota</taxon>
        <taxon>Actinomycetes</taxon>
        <taxon>Glycomycetales</taxon>
        <taxon>Glycomycetaceae</taxon>
        <taxon>Stackebrandtia</taxon>
    </lineage>
</organism>